<evidence type="ECO:0000313" key="13">
    <source>
        <dbReference type="EMBL" id="CAF3554891.1"/>
    </source>
</evidence>
<dbReference type="GO" id="GO:0031902">
    <property type="term" value="C:late endosome membrane"/>
    <property type="evidence" value="ECO:0007669"/>
    <property type="project" value="UniProtKB-SubCell"/>
</dbReference>
<evidence type="ECO:0000313" key="11">
    <source>
        <dbReference type="EMBL" id="CAF0845045.1"/>
    </source>
</evidence>
<dbReference type="EMBL" id="CAJOBD010000053">
    <property type="protein sequence ID" value="CAF3554891.1"/>
    <property type="molecule type" value="Genomic_DNA"/>
</dbReference>
<dbReference type="AlphaFoldDB" id="A0A813NTP4"/>
<dbReference type="Pfam" id="PF07200">
    <property type="entry name" value="Mod_r"/>
    <property type="match status" value="1"/>
</dbReference>
<dbReference type="EMBL" id="CAJNOO010000010">
    <property type="protein sequence ID" value="CAF0738648.1"/>
    <property type="molecule type" value="Genomic_DNA"/>
</dbReference>
<dbReference type="PANTHER" id="PTHR13678:SF27">
    <property type="entry name" value="LD45836P"/>
    <property type="match status" value="1"/>
</dbReference>
<dbReference type="Proteomes" id="UP000663874">
    <property type="component" value="Unassembled WGS sequence"/>
</dbReference>
<keyword evidence="5 7" id="KW-0653">Protein transport</keyword>
<dbReference type="GO" id="GO:0006612">
    <property type="term" value="P:protein targeting to membrane"/>
    <property type="evidence" value="ECO:0007669"/>
    <property type="project" value="TreeGrafter"/>
</dbReference>
<dbReference type="GO" id="GO:0006623">
    <property type="term" value="P:protein targeting to vacuole"/>
    <property type="evidence" value="ECO:0007669"/>
    <property type="project" value="TreeGrafter"/>
</dbReference>
<dbReference type="Proteomes" id="UP000663882">
    <property type="component" value="Unassembled WGS sequence"/>
</dbReference>
<dbReference type="GO" id="GO:0000813">
    <property type="term" value="C:ESCRT I complex"/>
    <property type="evidence" value="ECO:0007669"/>
    <property type="project" value="TreeGrafter"/>
</dbReference>
<dbReference type="EMBL" id="CAJNOT010000112">
    <property type="protein sequence ID" value="CAF0845045.1"/>
    <property type="molecule type" value="Genomic_DNA"/>
</dbReference>
<evidence type="ECO:0000313" key="10">
    <source>
        <dbReference type="EMBL" id="CAF0738648.1"/>
    </source>
</evidence>
<keyword evidence="4" id="KW-0967">Endosome</keyword>
<evidence type="ECO:0000256" key="3">
    <source>
        <dbReference type="ARBA" id="ARBA00022448"/>
    </source>
</evidence>
<dbReference type="PANTHER" id="PTHR13678">
    <property type="entry name" value="VACUOLAR PROTEIN SORTING-ASSOCIATED PROTEIN 37"/>
    <property type="match status" value="1"/>
</dbReference>
<evidence type="ECO:0000256" key="6">
    <source>
        <dbReference type="ARBA" id="ARBA00025010"/>
    </source>
</evidence>
<name>A0A813NTP4_9BILA</name>
<gene>
    <name evidence="12" type="ORF">FNK824_LOCUS489</name>
    <name evidence="13" type="ORF">JBS370_LOCUS1538</name>
    <name evidence="10" type="ORF">RFH988_LOCUS595</name>
    <name evidence="11" type="ORF">ZHD862_LOCUS4576</name>
</gene>
<feature type="coiled-coil region" evidence="8">
    <location>
        <begin position="48"/>
        <end position="110"/>
    </location>
</feature>
<dbReference type="EMBL" id="CAJOBE010000020">
    <property type="protein sequence ID" value="CAF3541515.1"/>
    <property type="molecule type" value="Genomic_DNA"/>
</dbReference>
<dbReference type="PROSITE" id="PS51314">
    <property type="entry name" value="VPS37_C"/>
    <property type="match status" value="1"/>
</dbReference>
<evidence type="ECO:0000256" key="1">
    <source>
        <dbReference type="ARBA" id="ARBA00004633"/>
    </source>
</evidence>
<comment type="similarity">
    <text evidence="2">Belongs to the VPS37 family.</text>
</comment>
<keyword evidence="3 7" id="KW-0813">Transport</keyword>
<evidence type="ECO:0000256" key="4">
    <source>
        <dbReference type="ARBA" id="ARBA00022753"/>
    </source>
</evidence>
<dbReference type="Proteomes" id="UP000663836">
    <property type="component" value="Unassembled WGS sequence"/>
</dbReference>
<comment type="function">
    <text evidence="6">Component of the ESCRT-I complex, a regulator of vesicular trafficking process. Required for the sorting of endocytic ubiquitinated cargos into multivesicular bodies. May be involved in cell growth and differentiation.</text>
</comment>
<dbReference type="InterPro" id="IPR009851">
    <property type="entry name" value="Mod_r"/>
</dbReference>
<proteinExistence type="inferred from homology"/>
<comment type="caution">
    <text evidence="10">The sequence shown here is derived from an EMBL/GenBank/DDBJ whole genome shotgun (WGS) entry which is preliminary data.</text>
</comment>
<protein>
    <recommendedName>
        <fullName evidence="9">VPS37 C-terminal domain-containing protein</fullName>
    </recommendedName>
</protein>
<reference evidence="10" key="1">
    <citation type="submission" date="2021-02" db="EMBL/GenBank/DDBJ databases">
        <authorList>
            <person name="Nowell W R."/>
        </authorList>
    </citation>
    <scope>NUCLEOTIDE SEQUENCE</scope>
</reference>
<evidence type="ECO:0000256" key="2">
    <source>
        <dbReference type="ARBA" id="ARBA00007617"/>
    </source>
</evidence>
<accession>A0A813NTP4</accession>
<comment type="subcellular location">
    <subcellularLocation>
        <location evidence="1">Late endosome membrane</location>
        <topology evidence="1">Peripheral membrane protein</topology>
    </subcellularLocation>
</comment>
<dbReference type="Proteomes" id="UP000663864">
    <property type="component" value="Unassembled WGS sequence"/>
</dbReference>
<keyword evidence="8" id="KW-0175">Coiled coil</keyword>
<dbReference type="GO" id="GO:0043162">
    <property type="term" value="P:ubiquitin-dependent protein catabolic process via the multivesicular body sorting pathway"/>
    <property type="evidence" value="ECO:0007669"/>
    <property type="project" value="TreeGrafter"/>
</dbReference>
<feature type="domain" description="VPS37 C-terminal" evidence="9">
    <location>
        <begin position="94"/>
        <end position="186"/>
    </location>
</feature>
<evidence type="ECO:0000259" key="9">
    <source>
        <dbReference type="PROSITE" id="PS51314"/>
    </source>
</evidence>
<evidence type="ECO:0000256" key="7">
    <source>
        <dbReference type="PROSITE-ProRule" id="PRU00646"/>
    </source>
</evidence>
<sequence>MMNGYYANHDNALNEVRSIISQKNVDDLTKLMNNDDDIGKLIGNLYEIQQMEIIRESLKENIKRLALQNLDKEPTLIHEKEKLGGVHDELNKARDEYKTIQQQYEEQVGETNPEMIWVLLQTAASELERSTEKTAEDFFDGEKTEEEVTEFERRFIEDRKRTHELKIKAEKFHELMQMSQATSYLSSNQYTHGGGYHSMNIN</sequence>
<evidence type="ECO:0000256" key="8">
    <source>
        <dbReference type="SAM" id="Coils"/>
    </source>
</evidence>
<dbReference type="OrthoDB" id="10004364at2759"/>
<organism evidence="10 14">
    <name type="scientific">Rotaria sordida</name>
    <dbReference type="NCBI Taxonomy" id="392033"/>
    <lineage>
        <taxon>Eukaryota</taxon>
        <taxon>Metazoa</taxon>
        <taxon>Spiralia</taxon>
        <taxon>Gnathifera</taxon>
        <taxon>Rotifera</taxon>
        <taxon>Eurotatoria</taxon>
        <taxon>Bdelloidea</taxon>
        <taxon>Philodinida</taxon>
        <taxon>Philodinidae</taxon>
        <taxon>Rotaria</taxon>
    </lineage>
</organism>
<evidence type="ECO:0000313" key="12">
    <source>
        <dbReference type="EMBL" id="CAF3541515.1"/>
    </source>
</evidence>
<evidence type="ECO:0000313" key="14">
    <source>
        <dbReference type="Proteomes" id="UP000663882"/>
    </source>
</evidence>
<evidence type="ECO:0000256" key="5">
    <source>
        <dbReference type="ARBA" id="ARBA00022927"/>
    </source>
</evidence>